<evidence type="ECO:0000256" key="2">
    <source>
        <dbReference type="ARBA" id="ARBA00023326"/>
    </source>
</evidence>
<organism evidence="6 7">
    <name type="scientific">Microbacterium allomyrinae</name>
    <dbReference type="NCBI Taxonomy" id="2830666"/>
    <lineage>
        <taxon>Bacteria</taxon>
        <taxon>Bacillati</taxon>
        <taxon>Actinomycetota</taxon>
        <taxon>Actinomycetes</taxon>
        <taxon>Micrococcales</taxon>
        <taxon>Microbacteriaceae</taxon>
        <taxon>Microbacterium</taxon>
    </lineage>
</organism>
<evidence type="ECO:0000313" key="6">
    <source>
        <dbReference type="EMBL" id="MCC2034082.1"/>
    </source>
</evidence>
<dbReference type="Proteomes" id="UP001139354">
    <property type="component" value="Unassembled WGS sequence"/>
</dbReference>
<protein>
    <submittedName>
        <fullName evidence="6">Fibronectin type III domain-containing protein</fullName>
    </submittedName>
</protein>
<dbReference type="AlphaFoldDB" id="A0A9X1LY84"/>
<dbReference type="Gene3D" id="2.60.40.10">
    <property type="entry name" value="Immunoglobulins"/>
    <property type="match status" value="1"/>
</dbReference>
<keyword evidence="1" id="KW-0326">Glycosidase</keyword>
<accession>A0A9X1LY84</accession>
<dbReference type="GO" id="GO:0000272">
    <property type="term" value="P:polysaccharide catabolic process"/>
    <property type="evidence" value="ECO:0007669"/>
    <property type="project" value="UniProtKB-KW"/>
</dbReference>
<feature type="compositionally biased region" description="Low complexity" evidence="3">
    <location>
        <begin position="251"/>
        <end position="264"/>
    </location>
</feature>
<dbReference type="InterPro" id="IPR036116">
    <property type="entry name" value="FN3_sf"/>
</dbReference>
<dbReference type="EMBL" id="JAGTTN010000009">
    <property type="protein sequence ID" value="MCC2034082.1"/>
    <property type="molecule type" value="Genomic_DNA"/>
</dbReference>
<evidence type="ECO:0000256" key="3">
    <source>
        <dbReference type="SAM" id="MobiDB-lite"/>
    </source>
</evidence>
<dbReference type="InterPro" id="IPR013783">
    <property type="entry name" value="Ig-like_fold"/>
</dbReference>
<keyword evidence="4" id="KW-1133">Transmembrane helix</keyword>
<evidence type="ECO:0000256" key="4">
    <source>
        <dbReference type="SAM" id="Phobius"/>
    </source>
</evidence>
<keyword evidence="7" id="KW-1185">Reference proteome</keyword>
<feature type="compositionally biased region" description="Pro residues" evidence="3">
    <location>
        <begin position="94"/>
        <end position="122"/>
    </location>
</feature>
<evidence type="ECO:0000256" key="1">
    <source>
        <dbReference type="ARBA" id="ARBA00023295"/>
    </source>
</evidence>
<keyword evidence="2" id="KW-0119">Carbohydrate metabolism</keyword>
<dbReference type="SUPFAM" id="SSF49265">
    <property type="entry name" value="Fibronectin type III"/>
    <property type="match status" value="1"/>
</dbReference>
<keyword evidence="2" id="KW-0624">Polysaccharide degradation</keyword>
<feature type="region of interest" description="Disordered" evidence="3">
    <location>
        <begin position="245"/>
        <end position="264"/>
    </location>
</feature>
<dbReference type="GO" id="GO:0016798">
    <property type="term" value="F:hydrolase activity, acting on glycosyl bonds"/>
    <property type="evidence" value="ECO:0007669"/>
    <property type="project" value="UniProtKB-KW"/>
</dbReference>
<dbReference type="RefSeq" id="WP_229386083.1">
    <property type="nucleotide sequence ID" value="NZ_JAGTTN010000009.1"/>
</dbReference>
<gene>
    <name evidence="6" type="ORF">KEC57_17985</name>
</gene>
<feature type="region of interest" description="Disordered" evidence="3">
    <location>
        <begin position="78"/>
        <end position="148"/>
    </location>
</feature>
<feature type="compositionally biased region" description="Low complexity" evidence="3">
    <location>
        <begin position="123"/>
        <end position="148"/>
    </location>
</feature>
<sequence length="310" mass="29959">MSTTVSPVTPTTVTPAPAAKRRRFAVAIAAAILVGALSPTIGLQVAPAQAAGDVCDLCSLTFDPTACSNAGGWPYDSTLESPPPAIAAGAQPAPAAPQPAAPAPAAPQPAAPAPAAPAPAPAAPQTSTKDSTKSATTTTTQTSGGTEGAVVVATAPLAPTLTHTVSGRTLSLSWTAPADGGSAITGYKLVLNDGTPIEIGADATTYEITLGAGEYDAVLIATNSVGDSAQSATLADIEIAGTTAAPKPTKSVDASDATAASDSEGASPAAGVAVIGGLVLAAGGLLAWWWIRRRAAVATVAPGAGTTPAE</sequence>
<comment type="caution">
    <text evidence="6">The sequence shown here is derived from an EMBL/GenBank/DDBJ whole genome shotgun (WGS) entry which is preliminary data.</text>
</comment>
<keyword evidence="4" id="KW-0472">Membrane</keyword>
<dbReference type="InterPro" id="IPR003961">
    <property type="entry name" value="FN3_dom"/>
</dbReference>
<keyword evidence="4" id="KW-0812">Transmembrane</keyword>
<evidence type="ECO:0000313" key="7">
    <source>
        <dbReference type="Proteomes" id="UP001139354"/>
    </source>
</evidence>
<reference evidence="6" key="1">
    <citation type="submission" date="2021-04" db="EMBL/GenBank/DDBJ databases">
        <title>Microbacterium tenobrionis sp. nov. and Microbacterium allomyrinae sp. nov., isolated from larvae of Tenobrio molitor and Allomyrina dichotoma, respectively.</title>
        <authorList>
            <person name="Lee S.D."/>
        </authorList>
    </citation>
    <scope>NUCLEOTIDE SEQUENCE</scope>
    <source>
        <strain evidence="6">BWT-G7</strain>
    </source>
</reference>
<name>A0A9X1LY84_9MICO</name>
<dbReference type="PROSITE" id="PS50853">
    <property type="entry name" value="FN3"/>
    <property type="match status" value="1"/>
</dbReference>
<dbReference type="CDD" id="cd00063">
    <property type="entry name" value="FN3"/>
    <property type="match status" value="1"/>
</dbReference>
<proteinExistence type="predicted"/>
<evidence type="ECO:0000259" key="5">
    <source>
        <dbReference type="PROSITE" id="PS50853"/>
    </source>
</evidence>
<feature type="domain" description="Fibronectin type-III" evidence="5">
    <location>
        <begin position="155"/>
        <end position="242"/>
    </location>
</feature>
<keyword evidence="1" id="KW-0378">Hydrolase</keyword>
<feature type="transmembrane region" description="Helical" evidence="4">
    <location>
        <begin position="269"/>
        <end position="291"/>
    </location>
</feature>